<comment type="function">
    <text evidence="5">Ubiquitin ligase protein which is a component of the N-end rule pathway. Recognizes and binds to proteins bearing specific N-terminal residues that are destabilizing according to the N-end rule, leading to their ubiquitination and subsequent degradation.</text>
</comment>
<evidence type="ECO:0000256" key="2">
    <source>
        <dbReference type="ARBA" id="ARBA00022771"/>
    </source>
</evidence>
<evidence type="ECO:0000256" key="5">
    <source>
        <dbReference type="RuleBase" id="RU366018"/>
    </source>
</evidence>
<dbReference type="SMART" id="SM00396">
    <property type="entry name" value="ZnF_UBR1"/>
    <property type="match status" value="1"/>
</dbReference>
<name>A0ABR2L2Q2_9EUKA</name>
<comment type="pathway">
    <text evidence="5">Protein modification; protein ubiquitination.</text>
</comment>
<dbReference type="Gene3D" id="2.10.110.30">
    <property type="match status" value="1"/>
</dbReference>
<dbReference type="CDD" id="cd19673">
    <property type="entry name" value="UBR-box_UBR3"/>
    <property type="match status" value="1"/>
</dbReference>
<sequence>MDISYKDLKTLFVDDLPVAIEYCQVIVSCIGNFDSFIDFKNFHIQNSKTSTCQKEWECQMDIHCDNCALYDNSCLCLECFLNGNHEGHDYHVSTKGRGNCDCGDLSQWKRSGFCTKHHGLDEDSHPEDYIDEELRTMLTDVIFKACFSTIKHLQPNDTTNLSIILRFLQIFLSFGDGFRRLITISLTERINLDKFFNIIFDASLEFNQELQHFFGFLINDQVFKNNFTALNYRLMINKIIPVFYKFNRLPANIDLWDSVLFHGFQIYEMKYQIENNNFDCFEYLVQILSYMKDLFLYVGRYDVPYKIPYIFKTELLFAENIQIQPIEKIQNFFNTFITKVITSGTTKGNINNTIIISSFNDNLNDNHFIIVHFFNNNFYGVLKGFKMIPNLKIDKLFEELERSFDILQIFLIGKNAVGDGSIENENDKFISRFLRQNEKLNGVVINEDNYKSFPKGSSFFMSHMMLFTLMHLIQNDNYCRIKVAKILSENKYQNLRIKLGIAALKSLVARICYNQSLVSKCNSGLSRFFSLHENNRLASNGIPLLIPLLQLTIGLQCNEKKVDDEFTIKEFFAFEMAREIGLFDDNIIDYNKEKMSFSFLYLIILLVIERTLFNFNSNHFIKEQLSFEIKNGVSHFDKLYLLYDVSVANDIKDDLSKIILEIATVKQNKSQYFDASGDQDISLVLKESVEVNPISAIISINRENGYMNNEIAKNPNELIKIQSFEPEETYFFNLNDEEVNDLKIRLKELLFTPTVLAIAYKCLRNESELHKIGVNEHLAMNILVLISKFINETESQESEIAFNETTTITYDSTLVDLISQLKRVVFNYKVDENDDATLQNTLTKNAFSSFLKMKIGSNKESPKSFIEILLEKGTIGKSVLNQMSVEVENIEKDKEDSNITKKMRARKLKEDILNHFKSSAESFNGNDDDTDLSNMEKESCSICSIVRKRDVLCYPLYLYRTKFPFIIDKPPLVKMPAHLAVRETDIHEDDNFKEKYSLLSFLSDDDDDENEEYPSIDEIFAKMINENPELDITNDLSEEEAERRRLQVEELQTNLLHNYEQMKHDFYESKNRKRKIFMDLRKEDIKSQMEQIDPNCIVTKQITAGNNFVIQFGTCQHLVHHDCVRKKDFTCSIDRTFKNCLLPNIDDLTHESIFVDNNDLNCEVNSETLSDELKESLKMFIDSYSQFIKSEDDKIIDIFVELVKSISGLISTYEVRLRSLPDCLDSMKSKYLPRNLFLTTWYAYRMQGKPTMKTGFEDDISEDIDSKLTLFQRFIKKFIECDDIEGVDEHKKNRALKEITTSFIRSFDCQTLRNEKELLLFLKRVCLADHFLLRKMKINENEENKVIVWDEVLSSQNLSHLYDVSFQELGEFEFEPFVFSKMPKEFIRFAQNPYNFPVDQVRQITLFNILDYNKMILNYSDFDENDDSLICNDYLNNLRIIQNNVNSTIQKMFSNKNYPSVLLFITGYASSIYVVDQGKYKIMKPFYLDKFGCTDIGFARKQALFLNEERYERVMDEILSGEFTNGIKPF</sequence>
<comment type="catalytic activity">
    <reaction evidence="5">
        <text>S-ubiquitinyl-[E2 ubiquitin-conjugating enzyme]-L-cysteine + [acceptor protein]-L-lysine = [E2 ubiquitin-conjugating enzyme]-L-cysteine + N(6)-ubiquitinyl-[acceptor protein]-L-lysine.</text>
        <dbReference type="EC" id="2.3.2.27"/>
    </reaction>
</comment>
<keyword evidence="5" id="KW-0833">Ubl conjugation pathway</keyword>
<dbReference type="EMBL" id="JAPFFF010000002">
    <property type="protein sequence ID" value="KAK8897640.1"/>
    <property type="molecule type" value="Genomic_DNA"/>
</dbReference>
<dbReference type="PROSITE" id="PS51157">
    <property type="entry name" value="ZF_UBR"/>
    <property type="match status" value="1"/>
</dbReference>
<evidence type="ECO:0000256" key="1">
    <source>
        <dbReference type="ARBA" id="ARBA00022723"/>
    </source>
</evidence>
<protein>
    <recommendedName>
        <fullName evidence="5">E3 ubiquitin-protein ligase</fullName>
        <ecNumber evidence="5">2.3.2.27</ecNumber>
    </recommendedName>
</protein>
<dbReference type="EC" id="2.3.2.27" evidence="5"/>
<comment type="similarity">
    <text evidence="5">Belongs to the E3 ubiquitin-protein ligase UBR1-like family.</text>
</comment>
<dbReference type="Pfam" id="PF02207">
    <property type="entry name" value="zf-UBR"/>
    <property type="match status" value="1"/>
</dbReference>
<feature type="domain" description="UBR-type" evidence="6">
    <location>
        <begin position="50"/>
        <end position="119"/>
    </location>
</feature>
<keyword evidence="2 5" id="KW-0863">Zinc-finger</keyword>
<keyword evidence="8" id="KW-1185">Reference proteome</keyword>
<proteinExistence type="inferred from homology"/>
<keyword evidence="5" id="KW-0808">Transferase</keyword>
<dbReference type="PANTHER" id="PTHR21497">
    <property type="entry name" value="UBIQUITIN LIGASE E3 ALPHA-RELATED"/>
    <property type="match status" value="1"/>
</dbReference>
<comment type="caution">
    <text evidence="7">The sequence shown here is derived from an EMBL/GenBank/DDBJ whole genome shotgun (WGS) entry which is preliminary data.</text>
</comment>
<dbReference type="Proteomes" id="UP001470230">
    <property type="component" value="Unassembled WGS sequence"/>
</dbReference>
<keyword evidence="1 5" id="KW-0479">Metal-binding</keyword>
<evidence type="ECO:0000313" key="8">
    <source>
        <dbReference type="Proteomes" id="UP001470230"/>
    </source>
</evidence>
<evidence type="ECO:0000259" key="6">
    <source>
        <dbReference type="PROSITE" id="PS51157"/>
    </source>
</evidence>
<dbReference type="PANTHER" id="PTHR21497:SF24">
    <property type="entry name" value="E3 UBIQUITIN-PROTEIN LIGASE UBR1"/>
    <property type="match status" value="1"/>
</dbReference>
<evidence type="ECO:0000256" key="3">
    <source>
        <dbReference type="ARBA" id="ARBA00022833"/>
    </source>
</evidence>
<evidence type="ECO:0000313" key="7">
    <source>
        <dbReference type="EMBL" id="KAK8897640.1"/>
    </source>
</evidence>
<keyword evidence="3 5" id="KW-0862">Zinc</keyword>
<gene>
    <name evidence="7" type="ORF">M9Y10_015603</name>
</gene>
<evidence type="ECO:0000256" key="4">
    <source>
        <dbReference type="PROSITE-ProRule" id="PRU00508"/>
    </source>
</evidence>
<accession>A0ABR2L2Q2</accession>
<feature type="zinc finger region" description="UBR-type" evidence="4">
    <location>
        <begin position="50"/>
        <end position="119"/>
    </location>
</feature>
<dbReference type="InterPro" id="IPR003126">
    <property type="entry name" value="Znf_UBR"/>
</dbReference>
<dbReference type="InterPro" id="IPR039164">
    <property type="entry name" value="UBR1-like"/>
</dbReference>
<organism evidence="7 8">
    <name type="scientific">Tritrichomonas musculus</name>
    <dbReference type="NCBI Taxonomy" id="1915356"/>
    <lineage>
        <taxon>Eukaryota</taxon>
        <taxon>Metamonada</taxon>
        <taxon>Parabasalia</taxon>
        <taxon>Tritrichomonadida</taxon>
        <taxon>Tritrichomonadidae</taxon>
        <taxon>Tritrichomonas</taxon>
    </lineage>
</organism>
<reference evidence="7 8" key="1">
    <citation type="submission" date="2024-04" db="EMBL/GenBank/DDBJ databases">
        <title>Tritrichomonas musculus Genome.</title>
        <authorList>
            <person name="Alves-Ferreira E."/>
            <person name="Grigg M."/>
            <person name="Lorenzi H."/>
            <person name="Galac M."/>
        </authorList>
    </citation>
    <scope>NUCLEOTIDE SEQUENCE [LARGE SCALE GENOMIC DNA]</scope>
    <source>
        <strain evidence="7 8">EAF2021</strain>
    </source>
</reference>